<sequence>MIGVRNVVNVQSSLKALRRRIKLGSSNVNDSCKEQSQHPGSRPPPPLNVVLSEWKREYIREDQSSLPPQEVLQTVDDWKRFLEKKTSSSNDFTQQGLPQQQQMFDNEVTLSQRPDAKSYMYILEAATASVKLNFSECPLTAVEFADNLLLRLLEDAKTDYHIQPTSTAFLVVCKAWANVADRNNSTLSSFKIEQWIQRLQILQEEGWPGLESPNIVFWNILLNAWSKEGNITKIEETLQRMIQDDILGVSPDTVSFSTLLDAYSRVGTSDAASNADSLLHQMLELYQSGVNSAKPNVVSFTSVMQCHVKQGNMESVHSWLQKLEELYEQTRDEDLKPDVAVYNTCLSAFVQARNPKRAHEFLRSSFTLEVPPNERSYNLVLSAWAKEGNPYQAEATLQEMHDLYANGVLETKPTVVSYNTVLSAYAKLAANTRSRRPKGKDDNDDAPWKRAENILQHMESLSAMGDDSVAPNERTWNIVMDVCAKSGRADIAEKLLERILSTTGSKSVPSIRTWNAMLSACMHAADLRRAKRLWARMQEDATVHPDIVSYNTYLNCYVRASMERQTGRRGKHGISKQEEELAVEALIRQIQDDPIVAPNRITYLAQINFWISRDDPGRAELVLAAMVDQVRASTKRGEHRNKDHQHPVVPPDRDLFHKVMAAWIPLDLPKKAEALLLTMSDLEERHGFKLRPNFETYNIVLECWAKSRRIDSGERAEAILREMEALSTSGDKDVRPTIISYNRVLNAWANSRNPTAVTRTDSLILEMILKQDSNTMPNAVSYNTWIKTIALSNDIDKPKRAKDVLKMMKIHDFRPSNDLLKKIQDLLRLSNGKR</sequence>
<dbReference type="Pfam" id="PF01535">
    <property type="entry name" value="PPR"/>
    <property type="match status" value="2"/>
</dbReference>
<dbReference type="Pfam" id="PF13812">
    <property type="entry name" value="PPR_3"/>
    <property type="match status" value="1"/>
</dbReference>
<proteinExistence type="predicted"/>
<dbReference type="InterPro" id="IPR002885">
    <property type="entry name" value="PPR_rpt"/>
</dbReference>
<reference evidence="4" key="2">
    <citation type="submission" date="2021-04" db="EMBL/GenBank/DDBJ databases">
        <authorList>
            <person name="Podell S."/>
        </authorList>
    </citation>
    <scope>NUCLEOTIDE SEQUENCE</scope>
    <source>
        <strain evidence="4">Hildebrandi</strain>
    </source>
</reference>
<accession>A0A9K3KJ60</accession>
<feature type="repeat" description="PPR" evidence="2">
    <location>
        <begin position="472"/>
        <end position="502"/>
    </location>
</feature>
<keyword evidence="5" id="KW-1185">Reference proteome</keyword>
<dbReference type="Proteomes" id="UP000693970">
    <property type="component" value="Unassembled WGS sequence"/>
</dbReference>
<protein>
    <submittedName>
        <fullName evidence="4">PPR: pentatricopeptide repeat domain containing protein</fullName>
    </submittedName>
</protein>
<comment type="caution">
    <text evidence="4">The sequence shown here is derived from an EMBL/GenBank/DDBJ whole genome shotgun (WGS) entry which is preliminary data.</text>
</comment>
<dbReference type="NCBIfam" id="TIGR00756">
    <property type="entry name" value="PPR"/>
    <property type="match status" value="1"/>
</dbReference>
<dbReference type="Pfam" id="PF13041">
    <property type="entry name" value="PPR_2"/>
    <property type="match status" value="2"/>
</dbReference>
<dbReference type="PROSITE" id="PS51375">
    <property type="entry name" value="PPR"/>
    <property type="match status" value="3"/>
</dbReference>
<reference evidence="4" key="1">
    <citation type="journal article" date="2021" name="Sci. Rep.">
        <title>Diploid genomic architecture of Nitzschia inconspicua, an elite biomass production diatom.</title>
        <authorList>
            <person name="Oliver A."/>
            <person name="Podell S."/>
            <person name="Pinowska A."/>
            <person name="Traller J.C."/>
            <person name="Smith S.R."/>
            <person name="McClure R."/>
            <person name="Beliaev A."/>
            <person name="Bohutskyi P."/>
            <person name="Hill E.A."/>
            <person name="Rabines A."/>
            <person name="Zheng H."/>
            <person name="Allen L.Z."/>
            <person name="Kuo A."/>
            <person name="Grigoriev I.V."/>
            <person name="Allen A.E."/>
            <person name="Hazlebeck D."/>
            <person name="Allen E.E."/>
        </authorList>
    </citation>
    <scope>NUCLEOTIDE SEQUENCE</scope>
    <source>
        <strain evidence="4">Hildebrandi</strain>
    </source>
</reference>
<evidence type="ECO:0000256" key="2">
    <source>
        <dbReference type="PROSITE-ProRule" id="PRU00708"/>
    </source>
</evidence>
<gene>
    <name evidence="4" type="ORF">IV203_022012</name>
</gene>
<evidence type="ECO:0000313" key="4">
    <source>
        <dbReference type="EMBL" id="KAG7344004.1"/>
    </source>
</evidence>
<dbReference type="PANTHER" id="PTHR47942">
    <property type="entry name" value="TETRATRICOPEPTIDE REPEAT (TPR)-LIKE SUPERFAMILY PROTEIN-RELATED"/>
    <property type="match status" value="1"/>
</dbReference>
<feature type="region of interest" description="Disordered" evidence="3">
    <location>
        <begin position="25"/>
        <end position="47"/>
    </location>
</feature>
<feature type="repeat" description="PPR" evidence="2">
    <location>
        <begin position="510"/>
        <end position="540"/>
    </location>
</feature>
<evidence type="ECO:0000256" key="1">
    <source>
        <dbReference type="ARBA" id="ARBA00022737"/>
    </source>
</evidence>
<dbReference type="AlphaFoldDB" id="A0A9K3KJ60"/>
<name>A0A9K3KJ60_9STRA</name>
<evidence type="ECO:0000313" key="5">
    <source>
        <dbReference type="Proteomes" id="UP000693970"/>
    </source>
</evidence>
<dbReference type="EMBL" id="JAGRRH010000023">
    <property type="protein sequence ID" value="KAG7344004.1"/>
    <property type="molecule type" value="Genomic_DNA"/>
</dbReference>
<evidence type="ECO:0000256" key="3">
    <source>
        <dbReference type="SAM" id="MobiDB-lite"/>
    </source>
</evidence>
<feature type="repeat" description="PPR" evidence="2">
    <location>
        <begin position="214"/>
        <end position="248"/>
    </location>
</feature>
<dbReference type="InterPro" id="IPR051222">
    <property type="entry name" value="PPR/CCM1_RNA-binding"/>
</dbReference>
<organism evidence="4 5">
    <name type="scientific">Nitzschia inconspicua</name>
    <dbReference type="NCBI Taxonomy" id="303405"/>
    <lineage>
        <taxon>Eukaryota</taxon>
        <taxon>Sar</taxon>
        <taxon>Stramenopiles</taxon>
        <taxon>Ochrophyta</taxon>
        <taxon>Bacillariophyta</taxon>
        <taxon>Bacillariophyceae</taxon>
        <taxon>Bacillariophycidae</taxon>
        <taxon>Bacillariales</taxon>
        <taxon>Bacillariaceae</taxon>
        <taxon>Nitzschia</taxon>
    </lineage>
</organism>
<keyword evidence="1" id="KW-0677">Repeat</keyword>
<dbReference type="OrthoDB" id="185373at2759"/>
<dbReference type="PANTHER" id="PTHR47942:SF63">
    <property type="entry name" value="PENTATRICOPEPTIDE REPEAT-CONTAINING PROTEIN"/>
    <property type="match status" value="1"/>
</dbReference>